<accession>A0A2M8M0C5</accession>
<feature type="compositionally biased region" description="Basic and acidic residues" evidence="3">
    <location>
        <begin position="44"/>
        <end position="57"/>
    </location>
</feature>
<dbReference type="InterPro" id="IPR027383">
    <property type="entry name" value="Znf_put"/>
</dbReference>
<evidence type="ECO:0000313" key="6">
    <source>
        <dbReference type="Proteomes" id="UP000230407"/>
    </source>
</evidence>
<keyword evidence="2" id="KW-0804">Transcription</keyword>
<feature type="domain" description="Putative zinc-finger" evidence="4">
    <location>
        <begin position="59"/>
        <end position="89"/>
    </location>
</feature>
<dbReference type="AlphaFoldDB" id="A0A2M8M0C5"/>
<evidence type="ECO:0000313" key="5">
    <source>
        <dbReference type="EMBL" id="PJE97657.1"/>
    </source>
</evidence>
<reference evidence="5 6" key="1">
    <citation type="submission" date="2017-11" db="EMBL/GenBank/DDBJ databases">
        <title>Streptomyces carmine sp. nov., a novel actinomycete isolated from Sophora alopecuroides in Xinjiang, China.</title>
        <authorList>
            <person name="Wang Y."/>
            <person name="Luo X."/>
            <person name="Wan C."/>
            <person name="Zhang L."/>
        </authorList>
    </citation>
    <scope>NUCLEOTIDE SEQUENCE [LARGE SCALE GENOMIC DNA]</scope>
    <source>
        <strain evidence="5 6">TRM SA0054</strain>
    </source>
</reference>
<evidence type="ECO:0000256" key="2">
    <source>
        <dbReference type="ARBA" id="ARBA00023163"/>
    </source>
</evidence>
<proteinExistence type="predicted"/>
<evidence type="ECO:0000259" key="4">
    <source>
        <dbReference type="Pfam" id="PF13490"/>
    </source>
</evidence>
<dbReference type="SUPFAM" id="SSF109854">
    <property type="entry name" value="DinB/YfiT-like putative metalloenzymes"/>
    <property type="match status" value="1"/>
</dbReference>
<comment type="caution">
    <text evidence="5">The sequence shown here is derived from an EMBL/GenBank/DDBJ whole genome shotgun (WGS) entry which is preliminary data.</text>
</comment>
<dbReference type="Gene3D" id="1.20.120.450">
    <property type="entry name" value="dinb family like domain"/>
    <property type="match status" value="1"/>
</dbReference>
<dbReference type="Gene3D" id="1.10.10.1320">
    <property type="entry name" value="Anti-sigma factor, zinc-finger domain"/>
    <property type="match status" value="1"/>
</dbReference>
<dbReference type="InterPro" id="IPR041916">
    <property type="entry name" value="Anti_sigma_zinc_sf"/>
</dbReference>
<evidence type="ECO:0000256" key="1">
    <source>
        <dbReference type="ARBA" id="ARBA00023015"/>
    </source>
</evidence>
<protein>
    <submittedName>
        <fullName evidence="5">MDMPI N domain containing protein</fullName>
    </submittedName>
</protein>
<dbReference type="Proteomes" id="UP000230407">
    <property type="component" value="Unassembled WGS sequence"/>
</dbReference>
<name>A0A2M8M0C5_9ACTN</name>
<organism evidence="5 6">
    <name type="scientific">Streptomyces carminius</name>
    <dbReference type="NCBI Taxonomy" id="2665496"/>
    <lineage>
        <taxon>Bacteria</taxon>
        <taxon>Bacillati</taxon>
        <taxon>Actinomycetota</taxon>
        <taxon>Actinomycetes</taxon>
        <taxon>Kitasatosporales</taxon>
        <taxon>Streptomycetaceae</taxon>
        <taxon>Streptomyces</taxon>
    </lineage>
</organism>
<sequence length="412" mass="43697">MSRSADGTPGGDGPEEPDRNGPRIPAPRPPADDLPAPDGGTPDGGRRDGRGDHDHPTLRSLLGAWALAVCSPGETAAVEAHLPDCPPCAGEARRLRDAVGLIRREDPLDPGPGLRSGTLEECLRRRPAAVPLPRWAAPYDAETARLDALLRDMGDTEWATPVRLRWAGGERVLTLCGVLAHLGCADGLVAVRLGLADPLGPGAPHTVADRTEAAIEHCRRHEAPFVRDRWRTQTRSIVRTAAREAAAVADLPVDFTEFRRPVRDALVGRAFACWIHADDIAAAVDYPYEPPASGHLAGMVELAVRRVPGALADRRRAGLAAPARSLTAAGAPGRTLLLEIEGRGGGEWYLPLDSPAALATPERTVARLVLEDVEFCRLAAGHVSPRDAAAGQEGDREATGDTLRAVASLSRL</sequence>
<feature type="region of interest" description="Disordered" evidence="3">
    <location>
        <begin position="1"/>
        <end position="57"/>
    </location>
</feature>
<dbReference type="RefSeq" id="WP_100201747.1">
    <property type="nucleotide sequence ID" value="NZ_PGGW01000039.1"/>
</dbReference>
<dbReference type="InterPro" id="IPR034660">
    <property type="entry name" value="DinB/YfiT-like"/>
</dbReference>
<dbReference type="EMBL" id="PGGW01000039">
    <property type="protein sequence ID" value="PJE97657.1"/>
    <property type="molecule type" value="Genomic_DNA"/>
</dbReference>
<dbReference type="Pfam" id="PF13490">
    <property type="entry name" value="zf-HC2"/>
    <property type="match status" value="1"/>
</dbReference>
<gene>
    <name evidence="5" type="ORF">CUT44_10975</name>
</gene>
<keyword evidence="6" id="KW-1185">Reference proteome</keyword>
<keyword evidence="1" id="KW-0805">Transcription regulation</keyword>
<evidence type="ECO:0000256" key="3">
    <source>
        <dbReference type="SAM" id="MobiDB-lite"/>
    </source>
</evidence>